<keyword evidence="9" id="KW-0862">Zinc</keyword>
<evidence type="ECO:0000256" key="1">
    <source>
        <dbReference type="ARBA" id="ARBA00001668"/>
    </source>
</evidence>
<keyword evidence="13" id="KW-0511">Multifunctional enzyme</keyword>
<keyword evidence="14" id="KW-0326">Glycosidase</keyword>
<accession>A0A6J7S1T0</accession>
<dbReference type="Gene3D" id="1.10.8.50">
    <property type="match status" value="1"/>
</dbReference>
<evidence type="ECO:0000256" key="14">
    <source>
        <dbReference type="ARBA" id="ARBA00023295"/>
    </source>
</evidence>
<evidence type="ECO:0000256" key="15">
    <source>
        <dbReference type="ARBA" id="ARBA00044632"/>
    </source>
</evidence>
<evidence type="ECO:0000256" key="11">
    <source>
        <dbReference type="ARBA" id="ARBA00023204"/>
    </source>
</evidence>
<dbReference type="GO" id="GO:0140078">
    <property type="term" value="F:class I DNA-(apurinic or apyrimidinic site) endonuclease activity"/>
    <property type="evidence" value="ECO:0007669"/>
    <property type="project" value="UniProtKB-EC"/>
</dbReference>
<comment type="catalytic activity">
    <reaction evidence="15">
        <text>2'-deoxyribonucleotide-(2'-deoxyribose 5'-phosphate)-2'-deoxyribonucleotide-DNA = a 3'-end 2'-deoxyribonucleotide-(2,3-dehydro-2,3-deoxyribose 5'-phosphate)-DNA + a 5'-end 5'-phospho-2'-deoxyribonucleoside-DNA + H(+)</text>
        <dbReference type="Rhea" id="RHEA:66592"/>
        <dbReference type="Rhea" id="RHEA-COMP:13180"/>
        <dbReference type="Rhea" id="RHEA-COMP:16897"/>
        <dbReference type="Rhea" id="RHEA-COMP:17067"/>
        <dbReference type="ChEBI" id="CHEBI:15378"/>
        <dbReference type="ChEBI" id="CHEBI:136412"/>
        <dbReference type="ChEBI" id="CHEBI:157695"/>
        <dbReference type="ChEBI" id="CHEBI:167181"/>
        <dbReference type="EC" id="4.2.99.18"/>
    </reaction>
</comment>
<dbReference type="GO" id="GO:0006284">
    <property type="term" value="P:base-excision repair"/>
    <property type="evidence" value="ECO:0007669"/>
    <property type="project" value="InterPro"/>
</dbReference>
<dbReference type="InterPro" id="IPR010979">
    <property type="entry name" value="Ribosomal_uS13-like_H2TH"/>
</dbReference>
<dbReference type="HAMAP" id="MF_00103">
    <property type="entry name" value="Fapy_DNA_glycosyl"/>
    <property type="match status" value="1"/>
</dbReference>
<comment type="cofactor">
    <cofactor evidence="2">
        <name>Zn(2+)</name>
        <dbReference type="ChEBI" id="CHEBI:29105"/>
    </cofactor>
</comment>
<evidence type="ECO:0000256" key="3">
    <source>
        <dbReference type="ARBA" id="ARBA00009409"/>
    </source>
</evidence>
<protein>
    <submittedName>
        <fullName evidence="20">Unannotated protein</fullName>
    </submittedName>
</protein>
<dbReference type="InterPro" id="IPR020629">
    <property type="entry name" value="FPG_Glyclase"/>
</dbReference>
<dbReference type="NCBIfam" id="TIGR00577">
    <property type="entry name" value="fpg"/>
    <property type="match status" value="1"/>
</dbReference>
<feature type="domain" description="Formamidopyrimidine-DNA glycosylase catalytic" evidence="17">
    <location>
        <begin position="2"/>
        <end position="115"/>
    </location>
</feature>
<evidence type="ECO:0000256" key="4">
    <source>
        <dbReference type="ARBA" id="ARBA00011245"/>
    </source>
</evidence>
<dbReference type="PANTHER" id="PTHR22993:SF9">
    <property type="entry name" value="FORMAMIDOPYRIMIDINE-DNA GLYCOSYLASE"/>
    <property type="match status" value="1"/>
</dbReference>
<keyword evidence="10" id="KW-0238">DNA-binding</keyword>
<keyword evidence="11" id="KW-0234">DNA repair</keyword>
<evidence type="ECO:0000256" key="8">
    <source>
        <dbReference type="ARBA" id="ARBA00022801"/>
    </source>
</evidence>
<dbReference type="EMBL" id="CAFBPS010000130">
    <property type="protein sequence ID" value="CAB5035093.1"/>
    <property type="molecule type" value="Genomic_DNA"/>
</dbReference>
<dbReference type="InterPro" id="IPR015886">
    <property type="entry name" value="H2TH_FPG"/>
</dbReference>
<dbReference type="AlphaFoldDB" id="A0A6J7S1T0"/>
<dbReference type="Pfam" id="PF06831">
    <property type="entry name" value="H2TH"/>
    <property type="match status" value="1"/>
</dbReference>
<dbReference type="SMART" id="SM00898">
    <property type="entry name" value="Fapy_DNA_glyco"/>
    <property type="match status" value="1"/>
</dbReference>
<keyword evidence="8" id="KW-0378">Hydrolase</keyword>
<dbReference type="Pfam" id="PF01149">
    <property type="entry name" value="Fapy_DNA_glyco"/>
    <property type="match status" value="1"/>
</dbReference>
<keyword evidence="12" id="KW-0456">Lyase</keyword>
<organism evidence="20">
    <name type="scientific">freshwater metagenome</name>
    <dbReference type="NCBI Taxonomy" id="449393"/>
    <lineage>
        <taxon>unclassified sequences</taxon>
        <taxon>metagenomes</taxon>
        <taxon>ecological metagenomes</taxon>
    </lineage>
</organism>
<dbReference type="InterPro" id="IPR012319">
    <property type="entry name" value="FPG_cat"/>
</dbReference>
<evidence type="ECO:0000256" key="5">
    <source>
        <dbReference type="ARBA" id="ARBA00022723"/>
    </source>
</evidence>
<dbReference type="EMBL" id="CAFBLJ010000126">
    <property type="protein sequence ID" value="CAB4881206.1"/>
    <property type="molecule type" value="Genomic_DNA"/>
</dbReference>
<evidence type="ECO:0000256" key="9">
    <source>
        <dbReference type="ARBA" id="ARBA00022833"/>
    </source>
</evidence>
<dbReference type="SUPFAM" id="SSF81624">
    <property type="entry name" value="N-terminal domain of MutM-like DNA repair proteins"/>
    <property type="match status" value="1"/>
</dbReference>
<evidence type="ECO:0000256" key="7">
    <source>
        <dbReference type="ARBA" id="ARBA00022771"/>
    </source>
</evidence>
<evidence type="ECO:0000259" key="17">
    <source>
        <dbReference type="PROSITE" id="PS51068"/>
    </source>
</evidence>
<dbReference type="GO" id="GO:0034039">
    <property type="term" value="F:8-oxo-7,8-dihydroguanine DNA N-glycosylase activity"/>
    <property type="evidence" value="ECO:0007669"/>
    <property type="project" value="TreeGrafter"/>
</dbReference>
<evidence type="ECO:0000256" key="6">
    <source>
        <dbReference type="ARBA" id="ARBA00022763"/>
    </source>
</evidence>
<evidence type="ECO:0000313" key="18">
    <source>
        <dbReference type="EMBL" id="CAB4735787.1"/>
    </source>
</evidence>
<evidence type="ECO:0000256" key="12">
    <source>
        <dbReference type="ARBA" id="ARBA00023239"/>
    </source>
</evidence>
<evidence type="ECO:0000259" key="16">
    <source>
        <dbReference type="PROSITE" id="PS51066"/>
    </source>
</evidence>
<dbReference type="SUPFAM" id="SSF57716">
    <property type="entry name" value="Glucocorticoid receptor-like (DNA-binding domain)"/>
    <property type="match status" value="1"/>
</dbReference>
<dbReference type="SMART" id="SM01232">
    <property type="entry name" value="H2TH"/>
    <property type="match status" value="1"/>
</dbReference>
<dbReference type="SUPFAM" id="SSF46946">
    <property type="entry name" value="S13-like H2TH domain"/>
    <property type="match status" value="1"/>
</dbReference>
<dbReference type="InterPro" id="IPR035937">
    <property type="entry name" value="FPG_N"/>
</dbReference>
<dbReference type="PROSITE" id="PS51066">
    <property type="entry name" value="ZF_FPG_2"/>
    <property type="match status" value="1"/>
</dbReference>
<proteinExistence type="inferred from homology"/>
<keyword evidence="5" id="KW-0479">Metal-binding</keyword>
<evidence type="ECO:0000313" key="20">
    <source>
        <dbReference type="EMBL" id="CAB5035093.1"/>
    </source>
</evidence>
<evidence type="ECO:0000256" key="10">
    <source>
        <dbReference type="ARBA" id="ARBA00023125"/>
    </source>
</evidence>
<reference evidence="20" key="1">
    <citation type="submission" date="2020-05" db="EMBL/GenBank/DDBJ databases">
        <authorList>
            <person name="Chiriac C."/>
            <person name="Salcher M."/>
            <person name="Ghai R."/>
            <person name="Kavagutti S V."/>
        </authorList>
    </citation>
    <scope>NUCLEOTIDE SEQUENCE</scope>
</reference>
<dbReference type="GO" id="GO:0008270">
    <property type="term" value="F:zinc ion binding"/>
    <property type="evidence" value="ECO:0007669"/>
    <property type="project" value="UniProtKB-KW"/>
</dbReference>
<dbReference type="CDD" id="cd08966">
    <property type="entry name" value="EcFpg-like_N"/>
    <property type="match status" value="1"/>
</dbReference>
<name>A0A6J7S1T0_9ZZZZ</name>
<evidence type="ECO:0000256" key="2">
    <source>
        <dbReference type="ARBA" id="ARBA00001947"/>
    </source>
</evidence>
<dbReference type="FunFam" id="1.10.8.50:FF:000003">
    <property type="entry name" value="Formamidopyrimidine-DNA glycosylase"/>
    <property type="match status" value="1"/>
</dbReference>
<comment type="catalytic activity">
    <reaction evidence="1">
        <text>Hydrolysis of DNA containing ring-opened 7-methylguanine residues, releasing 2,6-diamino-4-hydroxy-5-(N-methyl)formamidopyrimidine.</text>
        <dbReference type="EC" id="3.2.2.23"/>
    </reaction>
</comment>
<dbReference type="EMBL" id="CAEZYH010000160">
    <property type="protein sequence ID" value="CAB4735787.1"/>
    <property type="molecule type" value="Genomic_DNA"/>
</dbReference>
<evidence type="ECO:0000256" key="13">
    <source>
        <dbReference type="ARBA" id="ARBA00023268"/>
    </source>
</evidence>
<comment type="subunit">
    <text evidence="4">Monomer.</text>
</comment>
<dbReference type="NCBIfam" id="NF002211">
    <property type="entry name" value="PRK01103.1"/>
    <property type="match status" value="1"/>
</dbReference>
<keyword evidence="7" id="KW-0863">Zinc-finger</keyword>
<comment type="similarity">
    <text evidence="3">Belongs to the FPG family.</text>
</comment>
<dbReference type="PANTHER" id="PTHR22993">
    <property type="entry name" value="FORMAMIDOPYRIMIDINE-DNA GLYCOSYLASE"/>
    <property type="match status" value="1"/>
</dbReference>
<gene>
    <name evidence="18" type="ORF">UFOPK2658_01978</name>
    <name evidence="19" type="ORF">UFOPK3304_01662</name>
    <name evidence="20" type="ORF">UFOPK4134_01421</name>
</gene>
<dbReference type="InterPro" id="IPR000214">
    <property type="entry name" value="Znf_DNA_glyclase/AP_lyase"/>
</dbReference>
<dbReference type="Gene3D" id="3.20.190.10">
    <property type="entry name" value="MutM-like, N-terminal"/>
    <property type="match status" value="1"/>
</dbReference>
<dbReference type="GO" id="GO:0003684">
    <property type="term" value="F:damaged DNA binding"/>
    <property type="evidence" value="ECO:0007669"/>
    <property type="project" value="InterPro"/>
</dbReference>
<sequence length="278" mass="30488">MPELPEVETVRRGLEQHFVGRRITKVEVGRERSVRRTSREEVIARLTGVRVVEAQRRGKYLLCPLSSGDSVMIHLRMSGQVLIDAVGSQRPAHSHVVMTLDDGNELRFVDPRTFGEVVVFDPADVSHVLPELAALGRDPIVDGLTLAELRQVLRTTTRAVKATLLDQHLIAGIGNIYGDEILHRAKVHPRRPARDVGPTQSARIHVALHEILRTAIDHGGSTLGDAQYVDLDGGAGSFQDQHRVYARSGLPCLTCGRGTITSAAIGGRTTSWCKVCQR</sequence>
<dbReference type="PROSITE" id="PS51068">
    <property type="entry name" value="FPG_CAT"/>
    <property type="match status" value="1"/>
</dbReference>
<feature type="domain" description="FPG-type" evidence="16">
    <location>
        <begin position="243"/>
        <end position="278"/>
    </location>
</feature>
<keyword evidence="6" id="KW-0227">DNA damage</keyword>
<evidence type="ECO:0000313" key="19">
    <source>
        <dbReference type="EMBL" id="CAB4881206.1"/>
    </source>
</evidence>